<dbReference type="GeneTree" id="ENSGT00390000018089"/>
<dbReference type="HOGENOM" id="CLU_117237_0_0_1"/>
<dbReference type="Gene3D" id="2.20.110.10">
    <property type="entry name" value="Histone H3 K4-specific methyltransferase SET7/9 N-terminal domain"/>
    <property type="match status" value="1"/>
</dbReference>
<keyword evidence="4" id="KW-0282">Flagellum</keyword>
<evidence type="ECO:0000256" key="1">
    <source>
        <dbReference type="ARBA" id="ARBA00004230"/>
    </source>
</evidence>
<dbReference type="RefSeq" id="XP_032828970.1">
    <property type="nucleotide sequence ID" value="XM_032973079.1"/>
</dbReference>
<keyword evidence="6" id="KW-0966">Cell projection</keyword>
<dbReference type="STRING" id="7757.ENSPMAP00000002936"/>
<evidence type="ECO:0000313" key="8">
    <source>
        <dbReference type="Proteomes" id="UP001318040"/>
    </source>
</evidence>
<keyword evidence="8" id="KW-1185">Reference proteome</keyword>
<dbReference type="Proteomes" id="UP001318040">
    <property type="component" value="Chromosome 50"/>
</dbReference>
<dbReference type="SUPFAM" id="SSF82185">
    <property type="entry name" value="Histone H3 K4-specific methyltransferase SET7/9 N-terminal domain"/>
    <property type="match status" value="1"/>
</dbReference>
<protein>
    <recommendedName>
        <fullName evidence="2">MORN repeat-containing protein 5</fullName>
    </recommendedName>
</protein>
<dbReference type="Ensembl" id="ENSPMAT00000002950.1">
    <property type="protein sequence ID" value="ENSPMAP00000002936.1"/>
    <property type="gene ID" value="ENSPMAG00000002694.1"/>
</dbReference>
<evidence type="ECO:0000256" key="2">
    <source>
        <dbReference type="ARBA" id="ARBA00016322"/>
    </source>
</evidence>
<name>S4RCK4_PETMA</name>
<dbReference type="AlphaFoldDB" id="S4RCK4"/>
<evidence type="ECO:0000256" key="6">
    <source>
        <dbReference type="ARBA" id="ARBA00023273"/>
    </source>
</evidence>
<dbReference type="InterPro" id="IPR042814">
    <property type="entry name" value="Morn5"/>
</dbReference>
<gene>
    <name evidence="7 9" type="primary">MORN5</name>
</gene>
<dbReference type="InterPro" id="IPR003409">
    <property type="entry name" value="MORN"/>
</dbReference>
<reference evidence="7" key="2">
    <citation type="submission" date="2025-05" db="UniProtKB">
        <authorList>
            <consortium name="Ensembl"/>
        </authorList>
    </citation>
    <scope>IDENTIFICATION</scope>
</reference>
<dbReference type="OMA" id="NGRMEGK"/>
<dbReference type="GO" id="GO:0031514">
    <property type="term" value="C:motile cilium"/>
    <property type="evidence" value="ECO:0007669"/>
    <property type="project" value="UniProtKB-SubCell"/>
</dbReference>
<dbReference type="KEGG" id="pmrn:116953164"/>
<reference evidence="9" key="1">
    <citation type="submission" date="2025-04" db="UniProtKB">
        <authorList>
            <consortium name="RefSeq"/>
        </authorList>
    </citation>
    <scope>IDENTIFICATION</scope>
    <source>
        <tissue evidence="9">Sperm</tissue>
    </source>
</reference>
<evidence type="ECO:0000256" key="4">
    <source>
        <dbReference type="ARBA" id="ARBA00022846"/>
    </source>
</evidence>
<organism evidence="7">
    <name type="scientific">Petromyzon marinus</name>
    <name type="common">Sea lamprey</name>
    <dbReference type="NCBI Taxonomy" id="7757"/>
    <lineage>
        <taxon>Eukaryota</taxon>
        <taxon>Metazoa</taxon>
        <taxon>Chordata</taxon>
        <taxon>Craniata</taxon>
        <taxon>Vertebrata</taxon>
        <taxon>Cyclostomata</taxon>
        <taxon>Hyperoartia</taxon>
        <taxon>Petromyzontiformes</taxon>
        <taxon>Petromyzontidae</taxon>
        <taxon>Petromyzon</taxon>
    </lineage>
</organism>
<dbReference type="OrthoDB" id="300500at2759"/>
<dbReference type="CTD" id="254956"/>
<dbReference type="PANTHER" id="PTHR46437">
    <property type="entry name" value="MORN REPEAT-CONTAINING PROTEIN 5"/>
    <property type="match status" value="1"/>
</dbReference>
<evidence type="ECO:0000256" key="3">
    <source>
        <dbReference type="ARBA" id="ARBA00022737"/>
    </source>
</evidence>
<dbReference type="Pfam" id="PF02493">
    <property type="entry name" value="MORN"/>
    <property type="match status" value="3"/>
</dbReference>
<dbReference type="SMART" id="SM00698">
    <property type="entry name" value="MORN"/>
    <property type="match status" value="2"/>
</dbReference>
<keyword evidence="5" id="KW-0969">Cilium</keyword>
<evidence type="ECO:0000313" key="7">
    <source>
        <dbReference type="Ensembl" id="ENSPMAP00000002936.1"/>
    </source>
</evidence>
<sequence length="174" mass="19721">MEITGSEYRGDEKNGRMEGEGCYTFCTGSRYEGTLKDGLPHGQGTMHFPGRGKYQATWENGRVVEGTYIFADGLVYAEDGWSYCTGDDRRFYTEICNGLKPAGRSQLTNIDPPREIPPGCYDCGDGFYDPGTRVVSDYNHEFLRNADDDEHDWIVRNCRKGWDENVGVRIVDEQ</sequence>
<evidence type="ECO:0000256" key="5">
    <source>
        <dbReference type="ARBA" id="ARBA00023069"/>
    </source>
</evidence>
<keyword evidence="3" id="KW-0677">Repeat</keyword>
<dbReference type="PANTHER" id="PTHR46437:SF1">
    <property type="entry name" value="MORN REPEAT-CONTAINING PROTEIN 5"/>
    <property type="match status" value="1"/>
</dbReference>
<evidence type="ECO:0000313" key="9">
    <source>
        <dbReference type="RefSeq" id="XP_032828970.1"/>
    </source>
</evidence>
<proteinExistence type="predicted"/>
<comment type="subcellular location">
    <subcellularLocation>
        <location evidence="1">Cell projection</location>
        <location evidence="1">Cilium</location>
        <location evidence="1">Flagellum</location>
    </subcellularLocation>
</comment>
<accession>S4RCK4</accession>